<gene>
    <name evidence="1" type="ORF">NAES01612_LOCUS24963</name>
</gene>
<dbReference type="PANTHER" id="PTHR48010">
    <property type="entry name" value="OS05G0588300 PROTEIN"/>
    <property type="match status" value="1"/>
</dbReference>
<dbReference type="EMBL" id="HBKR01038232">
    <property type="protein sequence ID" value="CAE2337911.1"/>
    <property type="molecule type" value="Transcribed_RNA"/>
</dbReference>
<reference evidence="1" key="1">
    <citation type="submission" date="2021-01" db="EMBL/GenBank/DDBJ databases">
        <authorList>
            <person name="Corre E."/>
            <person name="Pelletier E."/>
            <person name="Niang G."/>
            <person name="Scheremetjew M."/>
            <person name="Finn R."/>
            <person name="Kale V."/>
            <person name="Holt S."/>
            <person name="Cochrane G."/>
            <person name="Meng A."/>
            <person name="Brown T."/>
            <person name="Cohen L."/>
        </authorList>
    </citation>
    <scope>NUCLEOTIDE SEQUENCE</scope>
    <source>
        <strain evidence="1">SoJaBio B1-5/56/2</strain>
    </source>
</reference>
<dbReference type="Gene3D" id="3.80.10.10">
    <property type="entry name" value="Ribonuclease Inhibitor"/>
    <property type="match status" value="1"/>
</dbReference>
<evidence type="ECO:0008006" key="2">
    <source>
        <dbReference type="Google" id="ProtNLM"/>
    </source>
</evidence>
<accession>A0A7S4PKJ8</accession>
<dbReference type="PROSITE" id="PS51450">
    <property type="entry name" value="LRR"/>
    <property type="match status" value="1"/>
</dbReference>
<protein>
    <recommendedName>
        <fullName evidence="2">Leucine-rich repeat protein</fullName>
    </recommendedName>
</protein>
<dbReference type="InterPro" id="IPR032675">
    <property type="entry name" value="LRR_dom_sf"/>
</dbReference>
<sequence length="283" mass="31744">MFAVFIVLHDPSIGKFDLSILPHQNLMEFFIAPLADAERICGYINTDSPSNFIYLNIDTWNGVVCNSADKVIKIEWIRVLKKGGPIAVQYLPESVTVFTAIDDHLEGTLDVKHLPNSLEVLNLSRNLLSGTLALECLPRIIRDVFLFDNNFEGTIDFAVLPGSLEKLNLRSNALTGTIRLTALPRRVKLLNLSMNQFHGDFDCSNLPQQMEILHAFENTFSGSLHLTDLPDTMKEVDLRQNRFTGNVTVAAKRPFINLTGNNVQVRDTFGRVDGTSLRMSARR</sequence>
<dbReference type="InterPro" id="IPR050994">
    <property type="entry name" value="At_inactive_RLKs"/>
</dbReference>
<name>A0A7S4PKJ8_9EUKA</name>
<proteinExistence type="predicted"/>
<organism evidence="1">
    <name type="scientific">Paramoeba aestuarina</name>
    <dbReference type="NCBI Taxonomy" id="180227"/>
    <lineage>
        <taxon>Eukaryota</taxon>
        <taxon>Amoebozoa</taxon>
        <taxon>Discosea</taxon>
        <taxon>Flabellinia</taxon>
        <taxon>Dactylopodida</taxon>
        <taxon>Paramoebidae</taxon>
        <taxon>Paramoeba</taxon>
    </lineage>
</organism>
<evidence type="ECO:0000313" key="1">
    <source>
        <dbReference type="EMBL" id="CAE2337911.1"/>
    </source>
</evidence>
<dbReference type="InterPro" id="IPR001611">
    <property type="entry name" value="Leu-rich_rpt"/>
</dbReference>
<dbReference type="Pfam" id="PF00560">
    <property type="entry name" value="LRR_1"/>
    <property type="match status" value="1"/>
</dbReference>
<dbReference type="AlphaFoldDB" id="A0A7S4PKJ8"/>
<dbReference type="PANTHER" id="PTHR48010:SF58">
    <property type="entry name" value="RECEPTOR PROTEIN KINASE-LIKE PROTEIN ZAR1"/>
    <property type="match status" value="1"/>
</dbReference>
<dbReference type="SUPFAM" id="SSF52058">
    <property type="entry name" value="L domain-like"/>
    <property type="match status" value="1"/>
</dbReference>